<evidence type="ECO:0000313" key="2">
    <source>
        <dbReference type="Proteomes" id="UP000009222"/>
    </source>
</evidence>
<accession>F5YB93</accession>
<dbReference type="AlphaFoldDB" id="F5YB93"/>
<protein>
    <submittedName>
        <fullName evidence="1">Uncharacterized protein</fullName>
    </submittedName>
</protein>
<evidence type="ECO:0000313" key="1">
    <source>
        <dbReference type="EMBL" id="AEF80760.1"/>
    </source>
</evidence>
<sequence length="37" mass="4089">MRGAHRRISKKYDKGVYGMISPDNAGRGSALLIVTIR</sequence>
<organism evidence="1 2">
    <name type="scientific">Leadbettera azotonutricia (strain ATCC BAA-888 / DSM 13862 / ZAS-9)</name>
    <name type="common">Treponema azotonutricium</name>
    <dbReference type="NCBI Taxonomy" id="545695"/>
    <lineage>
        <taxon>Bacteria</taxon>
        <taxon>Pseudomonadati</taxon>
        <taxon>Spirochaetota</taxon>
        <taxon>Spirochaetia</taxon>
        <taxon>Spirochaetales</taxon>
        <taxon>Breznakiellaceae</taxon>
        <taxon>Leadbettera</taxon>
    </lineage>
</organism>
<reference evidence="1 2" key="2">
    <citation type="journal article" date="2011" name="ISME J.">
        <title>RNA-seq reveals cooperative metabolic interactions between two termite-gut spirochete species in co-culture.</title>
        <authorList>
            <person name="Rosenthal A.Z."/>
            <person name="Matson E.G."/>
            <person name="Eldar A."/>
            <person name="Leadbetter J.R."/>
        </authorList>
    </citation>
    <scope>NUCLEOTIDE SEQUENCE [LARGE SCALE GENOMIC DNA]</scope>
    <source>
        <strain evidence="2">ATCC BAA-888 / DSM 13862 / ZAS-9</strain>
    </source>
</reference>
<dbReference type="KEGG" id="taz:TREAZ_1917"/>
<dbReference type="Proteomes" id="UP000009222">
    <property type="component" value="Chromosome"/>
</dbReference>
<name>F5YB93_LEAAZ</name>
<gene>
    <name evidence="1" type="ordered locus">TREAZ_1917</name>
</gene>
<reference evidence="2" key="1">
    <citation type="submission" date="2009-12" db="EMBL/GenBank/DDBJ databases">
        <title>Complete sequence of Treponema azotonutricium strain ZAS-9.</title>
        <authorList>
            <person name="Tetu S.G."/>
            <person name="Matson E."/>
            <person name="Ren Q."/>
            <person name="Seshadri R."/>
            <person name="Elbourne L."/>
            <person name="Hassan K.A."/>
            <person name="Durkin A."/>
            <person name="Radune D."/>
            <person name="Mohamoud Y."/>
            <person name="Shay R."/>
            <person name="Jin S."/>
            <person name="Zhang X."/>
            <person name="Lucey K."/>
            <person name="Ballor N.R."/>
            <person name="Ottesen E."/>
            <person name="Rosenthal R."/>
            <person name="Allen A."/>
            <person name="Leadbetter J.R."/>
            <person name="Paulsen I.T."/>
        </authorList>
    </citation>
    <scope>NUCLEOTIDE SEQUENCE [LARGE SCALE GENOMIC DNA]</scope>
    <source>
        <strain evidence="2">ATCC BAA-888 / DSM 13862 / ZAS-9</strain>
    </source>
</reference>
<dbReference type="HOGENOM" id="CLU_3349863_0_0_12"/>
<dbReference type="STRING" id="545695.TREAZ_1917"/>
<dbReference type="EMBL" id="CP001841">
    <property type="protein sequence ID" value="AEF80760.1"/>
    <property type="molecule type" value="Genomic_DNA"/>
</dbReference>
<dbReference type="InParanoid" id="F5YB93"/>
<keyword evidence="2" id="KW-1185">Reference proteome</keyword>
<proteinExistence type="predicted"/>